<reference evidence="2" key="1">
    <citation type="submission" date="2016-12" db="EMBL/GenBank/DDBJ databases">
        <title>The genomes of Aspergillus section Nigri reveals drivers in fungal speciation.</title>
        <authorList>
            <consortium name="DOE Joint Genome Institute"/>
            <person name="Vesth T.C."/>
            <person name="Nybo J."/>
            <person name="Theobald S."/>
            <person name="Brandl J."/>
            <person name="Frisvad J.C."/>
            <person name="Nielsen K.F."/>
            <person name="Lyhne E.K."/>
            <person name="Kogle M.E."/>
            <person name="Kuo A."/>
            <person name="Riley R."/>
            <person name="Clum A."/>
            <person name="Nolan M."/>
            <person name="Lipzen A."/>
            <person name="Salamov A."/>
            <person name="Henrissat B."/>
            <person name="Wiebenga A."/>
            <person name="De vries R.P."/>
            <person name="Grigoriev I.V."/>
            <person name="Mortensen U.H."/>
            <person name="Andersen M.R."/>
            <person name="Baker S.E."/>
        </authorList>
    </citation>
    <scope>NUCLEOTIDE SEQUENCE</scope>
    <source>
        <strain evidence="2">CBS 122712</strain>
    </source>
</reference>
<comment type="caution">
    <text evidence="2">The sequence shown here is derived from an EMBL/GenBank/DDBJ whole genome shotgun (WGS) entry which is preliminary data.</text>
</comment>
<dbReference type="GeneID" id="37052665"/>
<evidence type="ECO:0000256" key="1">
    <source>
        <dbReference type="SAM" id="MobiDB-lite"/>
    </source>
</evidence>
<proteinExistence type="predicted"/>
<organism evidence="2 3">
    <name type="scientific">Aspergillus eucalypticola (strain CBS 122712 / IBT 29274)</name>
    <dbReference type="NCBI Taxonomy" id="1448314"/>
    <lineage>
        <taxon>Eukaryota</taxon>
        <taxon>Fungi</taxon>
        <taxon>Dikarya</taxon>
        <taxon>Ascomycota</taxon>
        <taxon>Pezizomycotina</taxon>
        <taxon>Eurotiomycetes</taxon>
        <taxon>Eurotiomycetidae</taxon>
        <taxon>Eurotiales</taxon>
        <taxon>Aspergillaceae</taxon>
        <taxon>Aspergillus</taxon>
        <taxon>Aspergillus subgen. Circumdati</taxon>
    </lineage>
</organism>
<dbReference type="VEuPathDB" id="FungiDB:BO83DRAFT_376397"/>
<name>A0A317W3W9_ASPEC</name>
<dbReference type="Proteomes" id="UP000246171">
    <property type="component" value="Unassembled WGS sequence"/>
</dbReference>
<protein>
    <submittedName>
        <fullName evidence="2">Uncharacterized protein</fullName>
    </submittedName>
</protein>
<evidence type="ECO:0000313" key="3">
    <source>
        <dbReference type="Proteomes" id="UP000246171"/>
    </source>
</evidence>
<feature type="region of interest" description="Disordered" evidence="1">
    <location>
        <begin position="1"/>
        <end position="43"/>
    </location>
</feature>
<dbReference type="EMBL" id="MSFU01000006">
    <property type="protein sequence ID" value="PWY78860.1"/>
    <property type="molecule type" value="Genomic_DNA"/>
</dbReference>
<dbReference type="OrthoDB" id="4451155at2759"/>
<sequence>MSDTNENTPMPGDSLPNTSQLPPPIARNTISNANEPHLVDPSNQTTYEKRLYMNSCAPKDGLIHSVLVSSLRSSR</sequence>
<keyword evidence="3" id="KW-1185">Reference proteome</keyword>
<gene>
    <name evidence="2" type="ORF">BO83DRAFT_376397</name>
</gene>
<dbReference type="RefSeq" id="XP_025390652.1">
    <property type="nucleotide sequence ID" value="XM_025530703.1"/>
</dbReference>
<evidence type="ECO:0000313" key="2">
    <source>
        <dbReference type="EMBL" id="PWY78860.1"/>
    </source>
</evidence>
<dbReference type="AlphaFoldDB" id="A0A317W3W9"/>
<accession>A0A317W3W9</accession>